<dbReference type="Proteomes" id="UP000694402">
    <property type="component" value="Unassembled WGS sequence"/>
</dbReference>
<dbReference type="GeneTree" id="ENSGT00940000155218"/>
<dbReference type="GO" id="GO:0045296">
    <property type="term" value="F:cadherin binding"/>
    <property type="evidence" value="ECO:0007669"/>
    <property type="project" value="TreeGrafter"/>
</dbReference>
<evidence type="ECO:0000256" key="12">
    <source>
        <dbReference type="ARBA" id="ARBA00022837"/>
    </source>
</evidence>
<dbReference type="Ensembl" id="ENSOTST00005137593.1">
    <property type="protein sequence ID" value="ENSOTSP00005141598.1"/>
    <property type="gene ID" value="ENSOTSG00005006583.2"/>
</dbReference>
<dbReference type="InterPro" id="IPR014868">
    <property type="entry name" value="Cadherin_pro_dom"/>
</dbReference>
<evidence type="ECO:0000256" key="3">
    <source>
        <dbReference type="ARBA" id="ARBA00011555"/>
    </source>
</evidence>
<dbReference type="GO" id="GO:0098552">
    <property type="term" value="C:side of membrane"/>
    <property type="evidence" value="ECO:0007669"/>
    <property type="project" value="UniProtKB-KW"/>
</dbReference>
<evidence type="ECO:0000256" key="7">
    <source>
        <dbReference type="ARBA" id="ARBA00022622"/>
    </source>
</evidence>
<dbReference type="GO" id="GO:0007398">
    <property type="term" value="P:ectoderm development"/>
    <property type="evidence" value="ECO:0007669"/>
    <property type="project" value="UniProtKB-ARBA"/>
</dbReference>
<feature type="domain" description="Cadherin" evidence="20">
    <location>
        <begin position="266"/>
        <end position="383"/>
    </location>
</feature>
<dbReference type="GO" id="GO:0055113">
    <property type="term" value="P:epiboly involved in gastrulation with mouth forming second"/>
    <property type="evidence" value="ECO:0007669"/>
    <property type="project" value="UniProtKB-ARBA"/>
</dbReference>
<keyword evidence="11" id="KW-0677">Repeat</keyword>
<name>A0AAZ3RKP0_ONCTS</name>
<dbReference type="GO" id="GO:0016339">
    <property type="term" value="P:calcium-dependent cell-cell adhesion via plasma membrane cell adhesion molecules"/>
    <property type="evidence" value="ECO:0007669"/>
    <property type="project" value="TreeGrafter"/>
</dbReference>
<organism evidence="21 22">
    <name type="scientific">Oncorhynchus tshawytscha</name>
    <name type="common">Chinook salmon</name>
    <name type="synonym">Salmo tshawytscha</name>
    <dbReference type="NCBI Taxonomy" id="74940"/>
    <lineage>
        <taxon>Eukaryota</taxon>
        <taxon>Metazoa</taxon>
        <taxon>Chordata</taxon>
        <taxon>Craniata</taxon>
        <taxon>Vertebrata</taxon>
        <taxon>Euteleostomi</taxon>
        <taxon>Actinopterygii</taxon>
        <taxon>Neopterygii</taxon>
        <taxon>Teleostei</taxon>
        <taxon>Protacanthopterygii</taxon>
        <taxon>Salmoniformes</taxon>
        <taxon>Salmonidae</taxon>
        <taxon>Salmoninae</taxon>
        <taxon>Oncorhynchus</taxon>
    </lineage>
</organism>
<keyword evidence="9" id="KW-0479">Metal-binding</keyword>
<evidence type="ECO:0000256" key="2">
    <source>
        <dbReference type="ARBA" id="ARBA00004609"/>
    </source>
</evidence>
<evidence type="ECO:0000256" key="16">
    <source>
        <dbReference type="ARBA" id="ARBA00023288"/>
    </source>
</evidence>
<evidence type="ECO:0000256" key="19">
    <source>
        <dbReference type="SAM" id="SignalP"/>
    </source>
</evidence>
<evidence type="ECO:0000256" key="17">
    <source>
        <dbReference type="ARBA" id="ARBA00025461"/>
    </source>
</evidence>
<evidence type="ECO:0000256" key="15">
    <source>
        <dbReference type="ARBA" id="ARBA00023180"/>
    </source>
</evidence>
<dbReference type="AlphaFoldDB" id="A0AAZ3RKP0"/>
<dbReference type="GO" id="GO:0007498">
    <property type="term" value="P:mesoderm development"/>
    <property type="evidence" value="ECO:0007669"/>
    <property type="project" value="UniProtKB-ARBA"/>
</dbReference>
<evidence type="ECO:0000256" key="13">
    <source>
        <dbReference type="ARBA" id="ARBA00022889"/>
    </source>
</evidence>
<dbReference type="PANTHER" id="PTHR24027:SF80">
    <property type="entry name" value="CADHERIN-13"/>
    <property type="match status" value="1"/>
</dbReference>
<evidence type="ECO:0000313" key="21">
    <source>
        <dbReference type="Ensembl" id="ENSOTSP00005141598.1"/>
    </source>
</evidence>
<keyword evidence="14" id="KW-0472">Membrane</keyword>
<protein>
    <recommendedName>
        <fullName evidence="4">Cadherin-13</fullName>
    </recommendedName>
</protein>
<feature type="domain" description="Cadherin" evidence="20">
    <location>
        <begin position="193"/>
        <end position="265"/>
    </location>
</feature>
<dbReference type="FunFam" id="2.60.40.60:FF:000022">
    <property type="entry name" value="Cadherin 2"/>
    <property type="match status" value="1"/>
</dbReference>
<dbReference type="FunFam" id="2.60.40.60:FF:000031">
    <property type="entry name" value="Cadherin 3"/>
    <property type="match status" value="1"/>
</dbReference>
<reference evidence="22" key="1">
    <citation type="journal article" date="2018" name="PLoS ONE">
        <title>Chinook salmon (Oncorhynchus tshawytscha) genome and transcriptome.</title>
        <authorList>
            <person name="Christensen K.A."/>
            <person name="Leong J.S."/>
            <person name="Sakhrani D."/>
            <person name="Biagi C.A."/>
            <person name="Minkley D.R."/>
            <person name="Withler R.E."/>
            <person name="Rondeau E.B."/>
            <person name="Koop B.F."/>
            <person name="Devlin R.H."/>
        </authorList>
    </citation>
    <scope>NUCLEOTIDE SEQUENCE [LARGE SCALE GENOMIC DNA]</scope>
</reference>
<dbReference type="GO" id="GO:0060027">
    <property type="term" value="P:convergent extension involved in gastrulation"/>
    <property type="evidence" value="ECO:0007669"/>
    <property type="project" value="UniProtKB-ARBA"/>
</dbReference>
<dbReference type="SMART" id="SM00112">
    <property type="entry name" value="CA"/>
    <property type="match status" value="5"/>
</dbReference>
<dbReference type="FunFam" id="2.60.40.60:FF:000019">
    <property type="entry name" value="Cadherin 2"/>
    <property type="match status" value="1"/>
</dbReference>
<keyword evidence="6" id="KW-0963">Cytoplasm</keyword>
<comment type="function">
    <text evidence="17">Cadherins are calcium-dependent cell adhesion proteins. They preferentially interact with themselves in a homophilic manner in connecting cells; cadherins may thus contribute to the sorting of heterogeneous cell types. May act as a negative regulator of neural cell growth.</text>
</comment>
<keyword evidence="12 18" id="KW-0106">Calcium</keyword>
<dbReference type="InterPro" id="IPR002126">
    <property type="entry name" value="Cadherin-like_dom"/>
</dbReference>
<evidence type="ECO:0000256" key="4">
    <source>
        <dbReference type="ARBA" id="ARBA00018949"/>
    </source>
</evidence>
<keyword evidence="15" id="KW-0325">Glycoprotein</keyword>
<dbReference type="GO" id="GO:0001841">
    <property type="term" value="P:neural tube formation"/>
    <property type="evidence" value="ECO:0007669"/>
    <property type="project" value="UniProtKB-ARBA"/>
</dbReference>
<evidence type="ECO:0000256" key="11">
    <source>
        <dbReference type="ARBA" id="ARBA00022737"/>
    </source>
</evidence>
<reference evidence="21" key="3">
    <citation type="submission" date="2025-09" db="UniProtKB">
        <authorList>
            <consortium name="Ensembl"/>
        </authorList>
    </citation>
    <scope>IDENTIFICATION</scope>
</reference>
<feature type="domain" description="Cadherin" evidence="20">
    <location>
        <begin position="604"/>
        <end position="714"/>
    </location>
</feature>
<evidence type="ECO:0000313" key="22">
    <source>
        <dbReference type="Proteomes" id="UP000694402"/>
    </source>
</evidence>
<dbReference type="PROSITE" id="PS50268">
    <property type="entry name" value="CADHERIN_2"/>
    <property type="match status" value="5"/>
</dbReference>
<dbReference type="GO" id="GO:0007156">
    <property type="term" value="P:homophilic cell adhesion via plasma membrane adhesion molecules"/>
    <property type="evidence" value="ECO:0007669"/>
    <property type="project" value="InterPro"/>
</dbReference>
<dbReference type="GO" id="GO:0008013">
    <property type="term" value="F:beta-catenin binding"/>
    <property type="evidence" value="ECO:0007669"/>
    <property type="project" value="TreeGrafter"/>
</dbReference>
<dbReference type="Pfam" id="PF08758">
    <property type="entry name" value="Cadherin_pro"/>
    <property type="match status" value="1"/>
</dbReference>
<dbReference type="GO" id="GO:0042074">
    <property type="term" value="P:cell migration involved in gastrulation"/>
    <property type="evidence" value="ECO:0007669"/>
    <property type="project" value="UniProtKB-ARBA"/>
</dbReference>
<reference evidence="21" key="2">
    <citation type="submission" date="2025-08" db="UniProtKB">
        <authorList>
            <consortium name="Ensembl"/>
        </authorList>
    </citation>
    <scope>IDENTIFICATION</scope>
</reference>
<dbReference type="CDD" id="cd11304">
    <property type="entry name" value="Cadherin_repeat"/>
    <property type="match status" value="5"/>
</dbReference>
<evidence type="ECO:0000256" key="8">
    <source>
        <dbReference type="ARBA" id="ARBA00022685"/>
    </source>
</evidence>
<dbReference type="InterPro" id="IPR015919">
    <property type="entry name" value="Cadherin-like_sf"/>
</dbReference>
<comment type="subunit">
    <text evidence="3">By contrast to classical cadherins, homodimerization in trans is not mediated by cadherin EC1 domain strand-swapping, but instead through a homophilic adhesive interface which joins two elongated EC1-EC2 domains through a region near their Ca2+-binding sites to form a tetrahedral, X-like shape.</text>
</comment>
<dbReference type="GO" id="GO:0007043">
    <property type="term" value="P:cell-cell junction assembly"/>
    <property type="evidence" value="ECO:0007669"/>
    <property type="project" value="TreeGrafter"/>
</dbReference>
<dbReference type="GO" id="GO:0030010">
    <property type="term" value="P:establishment of cell polarity"/>
    <property type="evidence" value="ECO:0007669"/>
    <property type="project" value="UniProtKB-ARBA"/>
</dbReference>
<keyword evidence="7" id="KW-0336">GPI-anchor</keyword>
<evidence type="ECO:0000256" key="14">
    <source>
        <dbReference type="ARBA" id="ARBA00023136"/>
    </source>
</evidence>
<dbReference type="PANTHER" id="PTHR24027">
    <property type="entry name" value="CADHERIN-23"/>
    <property type="match status" value="1"/>
</dbReference>
<sequence>MEIGIRILIVFLVSQVVHIGAQKEGEEGCVPGFQVKEYQVEYNGGFQKDHPLTQDPQALSGWMRSVTAQLFSVFFDDCAGNEGLAFEVSHPDFQVDEEMNLVARRDMMDSGTVMFIHGVNEQADDMAQVDIVGAPPRSPQTLREILGLGQIQPYRSKRALFAPRMHVNENMEPPFPKVIGTVMSPGMENDHIFHMTGSGADQDPKGVFTINRVTGEVSVSQELDREAISSYTLEVSVTDLSGKLVEGPVALLVDVNDQNDNRPIFKETRYAGEVLEGSPTGTVVMTMTAEDADDPRLQNAVLRYNIVRQSPDKPSPNMFYINPESGNIVTVISPTLLDRETLPTTQYELEIVAQDMKGRDVGLTGTATATITITDKNDHAPEFTHSLFQANVDEGSTGVAVNLTVDDRDDPATGAWRAIYSIINGDPTQNFEIQTNPDNNEGMLSVVKPLDYESVVFHTLLIKVENEDPLVPDVGYGSSSTATVHITVLDVNEGPVFFPDPLQVTKMENIPLGSFVALLNATDPDVLQSQSIRFAVLRDPANWLSVNPVRGTVNTSANLDRESPYVHDNKYTAIFMATDNGNRPASGTGTLVIHLEDYNDNAPYVHPSVVRVCEDTKDSVVIVGGRDRDIHPNAGPFKIELGKQPGLEKTWKVSRVNNTHAQIMLLQSMKRANYQLPLVVTDSGLPPLSNSTEIKVQVCTCKKNRMDCSSAGSYTVSLVLLSLFCEYTVSLVLLSLFCEYTVSLVLLSLFCEDTVSLVLLSLFCEYTVSLVLLSLFCEYTVSLVGCDYMVYSYGRVYH</sequence>
<feature type="domain" description="Cadherin" evidence="20">
    <location>
        <begin position="498"/>
        <end position="605"/>
    </location>
</feature>
<dbReference type="InterPro" id="IPR039808">
    <property type="entry name" value="Cadherin"/>
</dbReference>
<feature type="signal peptide" evidence="19">
    <location>
        <begin position="1"/>
        <end position="21"/>
    </location>
</feature>
<keyword evidence="16" id="KW-0449">Lipoprotein</keyword>
<feature type="domain" description="Cadherin" evidence="20">
    <location>
        <begin position="384"/>
        <end position="497"/>
    </location>
</feature>
<dbReference type="InterPro" id="IPR020894">
    <property type="entry name" value="Cadherin_CS"/>
</dbReference>
<dbReference type="Pfam" id="PF00028">
    <property type="entry name" value="Cadherin"/>
    <property type="match status" value="5"/>
</dbReference>
<dbReference type="GO" id="GO:0000902">
    <property type="term" value="P:cell morphogenesis"/>
    <property type="evidence" value="ECO:0007669"/>
    <property type="project" value="TreeGrafter"/>
</dbReference>
<evidence type="ECO:0000256" key="1">
    <source>
        <dbReference type="ARBA" id="ARBA00004496"/>
    </source>
</evidence>
<keyword evidence="22" id="KW-1185">Reference proteome</keyword>
<dbReference type="Gene3D" id="2.60.40.60">
    <property type="entry name" value="Cadherins"/>
    <property type="match status" value="6"/>
</dbReference>
<evidence type="ECO:0000256" key="9">
    <source>
        <dbReference type="ARBA" id="ARBA00022723"/>
    </source>
</evidence>
<dbReference type="GO" id="GO:0044331">
    <property type="term" value="P:cell-cell adhesion mediated by cadherin"/>
    <property type="evidence" value="ECO:0007669"/>
    <property type="project" value="TreeGrafter"/>
</dbReference>
<comment type="subcellular location">
    <subcellularLocation>
        <location evidence="2">Cell membrane</location>
        <topology evidence="2">Lipid-anchor</topology>
        <topology evidence="2">GPI-anchor</topology>
    </subcellularLocation>
    <subcellularLocation>
        <location evidence="1">Cytoplasm</location>
    </subcellularLocation>
</comment>
<evidence type="ECO:0000256" key="6">
    <source>
        <dbReference type="ARBA" id="ARBA00022490"/>
    </source>
</evidence>
<dbReference type="GO" id="GO:0005912">
    <property type="term" value="C:adherens junction"/>
    <property type="evidence" value="ECO:0007669"/>
    <property type="project" value="TreeGrafter"/>
</dbReference>
<evidence type="ECO:0000256" key="10">
    <source>
        <dbReference type="ARBA" id="ARBA00022729"/>
    </source>
</evidence>
<proteinExistence type="predicted"/>
<dbReference type="SUPFAM" id="SSF49313">
    <property type="entry name" value="Cadherin-like"/>
    <property type="match status" value="5"/>
</dbReference>
<evidence type="ECO:0000256" key="18">
    <source>
        <dbReference type="PROSITE-ProRule" id="PRU00043"/>
    </source>
</evidence>
<dbReference type="GO" id="GO:0016342">
    <property type="term" value="C:catenin complex"/>
    <property type="evidence" value="ECO:0007669"/>
    <property type="project" value="TreeGrafter"/>
</dbReference>
<evidence type="ECO:0000259" key="20">
    <source>
        <dbReference type="PROSITE" id="PS50268"/>
    </source>
</evidence>
<dbReference type="PRINTS" id="PR00205">
    <property type="entry name" value="CADHERIN"/>
</dbReference>
<feature type="chain" id="PRO_5044321098" description="Cadherin-13" evidence="19">
    <location>
        <begin position="22"/>
        <end position="798"/>
    </location>
</feature>
<keyword evidence="8" id="KW-0165">Cleavage on pair of basic residues</keyword>
<dbReference type="GO" id="GO:0005737">
    <property type="term" value="C:cytoplasm"/>
    <property type="evidence" value="ECO:0007669"/>
    <property type="project" value="UniProtKB-SubCell"/>
</dbReference>
<dbReference type="GO" id="GO:0034332">
    <property type="term" value="P:adherens junction organization"/>
    <property type="evidence" value="ECO:0007669"/>
    <property type="project" value="UniProtKB-ARBA"/>
</dbReference>
<keyword evidence="10 19" id="KW-0732">Signal</keyword>
<keyword evidence="13" id="KW-0130">Cell adhesion</keyword>
<keyword evidence="5" id="KW-1003">Cell membrane</keyword>
<gene>
    <name evidence="21" type="primary">CDH13</name>
</gene>
<accession>A0AAZ3RKP0</accession>
<dbReference type="PROSITE" id="PS00232">
    <property type="entry name" value="CADHERIN_1"/>
    <property type="match status" value="2"/>
</dbReference>
<evidence type="ECO:0000256" key="5">
    <source>
        <dbReference type="ARBA" id="ARBA00022475"/>
    </source>
</evidence>
<dbReference type="FunFam" id="2.60.40.60:FF:000011">
    <property type="entry name" value="Cadherin 1"/>
    <property type="match status" value="1"/>
</dbReference>
<dbReference type="GO" id="GO:0001764">
    <property type="term" value="P:neuron migration"/>
    <property type="evidence" value="ECO:0007669"/>
    <property type="project" value="UniProtKB-ARBA"/>
</dbReference>
<dbReference type="GO" id="GO:0005509">
    <property type="term" value="F:calcium ion binding"/>
    <property type="evidence" value="ECO:0007669"/>
    <property type="project" value="UniProtKB-UniRule"/>
</dbReference>
<dbReference type="FunFam" id="2.60.40.60:FF:000095">
    <property type="entry name" value="Cadherin 13"/>
    <property type="match status" value="1"/>
</dbReference>